<organism evidence="3 4">
    <name type="scientific">Coniochaeta hoffmannii</name>
    <dbReference type="NCBI Taxonomy" id="91930"/>
    <lineage>
        <taxon>Eukaryota</taxon>
        <taxon>Fungi</taxon>
        <taxon>Dikarya</taxon>
        <taxon>Ascomycota</taxon>
        <taxon>Pezizomycotina</taxon>
        <taxon>Sordariomycetes</taxon>
        <taxon>Sordariomycetidae</taxon>
        <taxon>Coniochaetales</taxon>
        <taxon>Coniochaetaceae</taxon>
        <taxon>Coniochaeta</taxon>
    </lineage>
</organism>
<dbReference type="InterPro" id="IPR008145">
    <property type="entry name" value="GK/Ca_channel_bsu"/>
</dbReference>
<dbReference type="PANTHER" id="PTHR13265:SF0">
    <property type="entry name" value="HPR1"/>
    <property type="match status" value="1"/>
</dbReference>
<dbReference type="SUPFAM" id="SSF52540">
    <property type="entry name" value="P-loop containing nucleoside triphosphate hydrolases"/>
    <property type="match status" value="1"/>
</dbReference>
<proteinExistence type="predicted"/>
<feature type="region of interest" description="Disordered" evidence="1">
    <location>
        <begin position="587"/>
        <end position="610"/>
    </location>
</feature>
<dbReference type="AlphaFoldDB" id="A0AA38R1X7"/>
<gene>
    <name evidence="3" type="ORF">NKR19_g9835</name>
</gene>
<dbReference type="InterPro" id="IPR008144">
    <property type="entry name" value="Guanylate_kin-like_dom"/>
</dbReference>
<evidence type="ECO:0000313" key="4">
    <source>
        <dbReference type="Proteomes" id="UP001174691"/>
    </source>
</evidence>
<dbReference type="GO" id="GO:0006406">
    <property type="term" value="P:mRNA export from nucleus"/>
    <property type="evidence" value="ECO:0007669"/>
    <property type="project" value="TreeGrafter"/>
</dbReference>
<feature type="domain" description="Guanylate kinase-like" evidence="2">
    <location>
        <begin position="608"/>
        <end position="789"/>
    </location>
</feature>
<feature type="compositionally biased region" description="Basic and acidic residues" evidence="1">
    <location>
        <begin position="308"/>
        <end position="332"/>
    </location>
</feature>
<evidence type="ECO:0000256" key="1">
    <source>
        <dbReference type="SAM" id="MobiDB-lite"/>
    </source>
</evidence>
<keyword evidence="3" id="KW-0808">Transferase</keyword>
<dbReference type="InterPro" id="IPR027417">
    <property type="entry name" value="P-loop_NTPase"/>
</dbReference>
<feature type="region of interest" description="Disordered" evidence="1">
    <location>
        <begin position="803"/>
        <end position="837"/>
    </location>
</feature>
<feature type="compositionally biased region" description="Polar residues" evidence="1">
    <location>
        <begin position="821"/>
        <end position="837"/>
    </location>
</feature>
<evidence type="ECO:0000313" key="3">
    <source>
        <dbReference type="EMBL" id="KAJ9130577.1"/>
    </source>
</evidence>
<accession>A0AA38R1X7</accession>
<dbReference type="CDD" id="cd00071">
    <property type="entry name" value="GMPK"/>
    <property type="match status" value="1"/>
</dbReference>
<dbReference type="Gene3D" id="3.40.50.300">
    <property type="entry name" value="P-loop containing nucleotide triphosphate hydrolases"/>
    <property type="match status" value="1"/>
</dbReference>
<dbReference type="Pfam" id="PF11957">
    <property type="entry name" value="efThoc1"/>
    <property type="match status" value="1"/>
</dbReference>
<dbReference type="GO" id="GO:0000445">
    <property type="term" value="C:THO complex part of transcription export complex"/>
    <property type="evidence" value="ECO:0007669"/>
    <property type="project" value="TreeGrafter"/>
</dbReference>
<keyword evidence="4" id="KW-1185">Reference proteome</keyword>
<feature type="region of interest" description="Disordered" evidence="1">
    <location>
        <begin position="225"/>
        <end position="255"/>
    </location>
</feature>
<dbReference type="SMART" id="SM00072">
    <property type="entry name" value="GuKc"/>
    <property type="match status" value="1"/>
</dbReference>
<keyword evidence="3" id="KW-0418">Kinase</keyword>
<dbReference type="PROSITE" id="PS50052">
    <property type="entry name" value="GUANYLATE_KINASE_2"/>
    <property type="match status" value="1"/>
</dbReference>
<dbReference type="Pfam" id="PF00625">
    <property type="entry name" value="Guanylate_kin"/>
    <property type="match status" value="1"/>
</dbReference>
<dbReference type="InterPro" id="IPR021861">
    <property type="entry name" value="THO_THOC1"/>
</dbReference>
<evidence type="ECO:0000259" key="2">
    <source>
        <dbReference type="PROSITE" id="PS50052"/>
    </source>
</evidence>
<protein>
    <submittedName>
        <fullName evidence="3">Guanylate kinase</fullName>
    </submittedName>
</protein>
<feature type="compositionally biased region" description="Basic and acidic residues" evidence="1">
    <location>
        <begin position="225"/>
        <end position="246"/>
    </location>
</feature>
<reference evidence="3" key="1">
    <citation type="submission" date="2022-07" db="EMBL/GenBank/DDBJ databases">
        <title>Fungi with potential for degradation of polypropylene.</title>
        <authorList>
            <person name="Gostincar C."/>
        </authorList>
    </citation>
    <scope>NUCLEOTIDE SEQUENCE</scope>
    <source>
        <strain evidence="3">EXF-13287</strain>
    </source>
</reference>
<dbReference type="PANTHER" id="PTHR13265">
    <property type="entry name" value="THO COMPLEX SUBUNIT 1"/>
    <property type="match status" value="1"/>
</dbReference>
<dbReference type="GO" id="GO:0016301">
    <property type="term" value="F:kinase activity"/>
    <property type="evidence" value="ECO:0007669"/>
    <property type="project" value="UniProtKB-KW"/>
</dbReference>
<dbReference type="EMBL" id="JANBVN010000263">
    <property type="protein sequence ID" value="KAJ9130577.1"/>
    <property type="molecule type" value="Genomic_DNA"/>
</dbReference>
<feature type="region of interest" description="Disordered" evidence="1">
    <location>
        <begin position="305"/>
        <end position="335"/>
    </location>
</feature>
<comment type="caution">
    <text evidence="3">The sequence shown here is derived from an EMBL/GenBank/DDBJ whole genome shotgun (WGS) entry which is preliminary data.</text>
</comment>
<name>A0AA38R1X7_9PEZI</name>
<dbReference type="Proteomes" id="UP001174691">
    <property type="component" value="Unassembled WGS sequence"/>
</dbReference>
<sequence>MPSLEMEDPVVPGAAAVDNLFEELLRQAETVKRTTSIEPALTKADFDDLPDRLARAFAPPGAAEHAEENGDLTKARRFAIIETVARDKFSGLIATTSINSPDFVRVWNLLDILSILSDNGSCEPALMFWLVEELLDSQTIAGCRKVFDFLESRREKITAKHFGQKNLVILRSCNELLRRLSRAEDTTFCGRVFIFMFQSFPLGDKSSVNLRGEYHVENETTFDENFRKDESAEKMDVDAPANERDTQAASKSASSVSANRLDADQLYPVFWGLQSFFSQPKKLFEPENLSQFKAGIEATMATFSTIKPEARKQEKEKQVDDSKRGSTEKPADGDDDLANTFNAKYLTSRDLFELELSDISFRRSVLVQALIALDFLLSLSPKAKEKASTATGTLNKSVMYTEQVLSEEDTKWVNDMKKTIGDYIRQSHPIEGPYFLRMVESVLVRDKNWARWKLESCQPIERPGVSPQEFNEAKAVARKMATNKRPYSALGALSLDFLTDDGDGDVMEKFRSRERCERPDLMSYRRKIADDDFEIEMPTNNQTKAAAIEGKASKSWRALRLASQYKLTSFDKIDNQDKIDAVFEEVPAEEPEEAQQTSDQAAEPPEDRRPVILVGPSGIGKSSLIQMLLEKNTGVFEKVPAHVTRAAEAGETNGKDYHFVDAQAFSMMRDGDQFLQFTDTEGVNYATSQKLVDSVSEAGKVPVLVMDHEGARQVKDMDYAARYVFIKPLSAEILESRLKEQNVSSDVVEDILKRLPDQLQGATANEFYDTVIVGDHLEEAYESLRSFIYGTVVNGAATNGEKAPVAAEADKDEPMPDVPSNAGNTESEANRTNGHEA</sequence>